<dbReference type="EMBL" id="FPBV01000020">
    <property type="protein sequence ID" value="SFV01672.1"/>
    <property type="molecule type" value="Genomic_DNA"/>
</dbReference>
<evidence type="ECO:0000256" key="1">
    <source>
        <dbReference type="SAM" id="MobiDB-lite"/>
    </source>
</evidence>
<keyword evidence="3" id="KW-1185">Reference proteome</keyword>
<accession>A0A1I7KVZ4</accession>
<proteinExistence type="predicted"/>
<gene>
    <name evidence="2" type="ORF">SAMN05421543_12023</name>
</gene>
<dbReference type="Proteomes" id="UP000183508">
    <property type="component" value="Unassembled WGS sequence"/>
</dbReference>
<name>A0A1I7KVZ4_9BACL</name>
<sequence length="78" mass="8052">MHPERSQDSVGHADEGGPGFVGSPMAMPFAKTGPRVTGLDADLAMISIHALSVAADADIRMADVSAQFNGGSALRWCP</sequence>
<feature type="compositionally biased region" description="Basic and acidic residues" evidence="1">
    <location>
        <begin position="1"/>
        <end position="15"/>
    </location>
</feature>
<organism evidence="2 3">
    <name type="scientific">Alicyclobacillus macrosporangiidus</name>
    <dbReference type="NCBI Taxonomy" id="392015"/>
    <lineage>
        <taxon>Bacteria</taxon>
        <taxon>Bacillati</taxon>
        <taxon>Bacillota</taxon>
        <taxon>Bacilli</taxon>
        <taxon>Bacillales</taxon>
        <taxon>Alicyclobacillaceae</taxon>
        <taxon>Alicyclobacillus</taxon>
    </lineage>
</organism>
<protein>
    <submittedName>
        <fullName evidence="2">Uncharacterized protein</fullName>
    </submittedName>
</protein>
<dbReference type="STRING" id="392015.SAMN05421543_12023"/>
<feature type="region of interest" description="Disordered" evidence="1">
    <location>
        <begin position="1"/>
        <end position="26"/>
    </location>
</feature>
<reference evidence="3" key="1">
    <citation type="submission" date="2016-10" db="EMBL/GenBank/DDBJ databases">
        <authorList>
            <person name="Varghese N."/>
        </authorList>
    </citation>
    <scope>NUCLEOTIDE SEQUENCE [LARGE SCALE GENOMIC DNA]</scope>
    <source>
        <strain evidence="3">DSM 17980</strain>
    </source>
</reference>
<evidence type="ECO:0000313" key="2">
    <source>
        <dbReference type="EMBL" id="SFV01672.1"/>
    </source>
</evidence>
<dbReference type="AlphaFoldDB" id="A0A1I7KVZ4"/>
<evidence type="ECO:0000313" key="3">
    <source>
        <dbReference type="Proteomes" id="UP000183508"/>
    </source>
</evidence>